<keyword evidence="6" id="KW-0249">Electron transport</keyword>
<dbReference type="PANTHER" id="PTHR13094:SF1">
    <property type="entry name" value="NADH DEHYDROGENASE [UBIQUINONE] 1 BETA SUBCOMPLEX SUBUNIT 10"/>
    <property type="match status" value="1"/>
</dbReference>
<comment type="subcellular location">
    <subcellularLocation>
        <location evidence="1">Mitochondrion inner membrane</location>
        <topology evidence="1">Peripheral membrane protein</topology>
        <orientation evidence="1">Matrix side</orientation>
    </subcellularLocation>
</comment>
<dbReference type="OrthoDB" id="10252718at2759"/>
<keyword evidence="3" id="KW-0813">Transport</keyword>
<evidence type="ECO:0000256" key="5">
    <source>
        <dbReference type="ARBA" id="ARBA00022792"/>
    </source>
</evidence>
<proteinExistence type="inferred from homology"/>
<dbReference type="GO" id="GO:0005743">
    <property type="term" value="C:mitochondrial inner membrane"/>
    <property type="evidence" value="ECO:0007669"/>
    <property type="project" value="UniProtKB-SubCell"/>
</dbReference>
<keyword evidence="4" id="KW-0679">Respiratory chain</keyword>
<evidence type="ECO:0000313" key="9">
    <source>
        <dbReference type="EMBL" id="TPX71246.1"/>
    </source>
</evidence>
<dbReference type="AlphaFoldDB" id="A0A507F780"/>
<evidence type="ECO:0000256" key="2">
    <source>
        <dbReference type="ARBA" id="ARBA00008317"/>
    </source>
</evidence>
<keyword evidence="5" id="KW-0999">Mitochondrion inner membrane</keyword>
<evidence type="ECO:0000313" key="10">
    <source>
        <dbReference type="Proteomes" id="UP000320333"/>
    </source>
</evidence>
<comment type="caution">
    <text evidence="9">The sequence shown here is derived from an EMBL/GenBank/DDBJ whole genome shotgun (WGS) entry which is preliminary data.</text>
</comment>
<dbReference type="GO" id="GO:0045271">
    <property type="term" value="C:respiratory chain complex I"/>
    <property type="evidence" value="ECO:0007669"/>
    <property type="project" value="UniProtKB-ARBA"/>
</dbReference>
<name>A0A507F780_9FUNG</name>
<evidence type="ECO:0000256" key="1">
    <source>
        <dbReference type="ARBA" id="ARBA00004443"/>
    </source>
</evidence>
<keyword evidence="10" id="KW-1185">Reference proteome</keyword>
<sequence>MTVPEPIKISPFPVVDPSLDKSGDSKLGLRFPYTDHISFVKARSAYVKEQLVRTEEINYVREKMKWCYRREGVNHLQNCRHLTMQYMELARAAKLEWIKPFKMPAASTAASDEE</sequence>
<reference evidence="9 10" key="1">
    <citation type="journal article" date="2019" name="Sci. Rep.">
        <title>Comparative genomics of chytrid fungi reveal insights into the obligate biotrophic and pathogenic lifestyle of Synchytrium endobioticum.</title>
        <authorList>
            <person name="van de Vossenberg B.T.L.H."/>
            <person name="Warris S."/>
            <person name="Nguyen H.D.T."/>
            <person name="van Gent-Pelzer M.P.E."/>
            <person name="Joly D.L."/>
            <person name="van de Geest H.C."/>
            <person name="Bonants P.J.M."/>
            <person name="Smith D.S."/>
            <person name="Levesque C.A."/>
            <person name="van der Lee T.A.J."/>
        </authorList>
    </citation>
    <scope>NUCLEOTIDE SEQUENCE [LARGE SCALE GENOMIC DNA]</scope>
    <source>
        <strain evidence="9 10">CBS 675.73</strain>
    </source>
</reference>
<gene>
    <name evidence="9" type="ORF">CcCBS67573_g06297</name>
</gene>
<dbReference type="Proteomes" id="UP000320333">
    <property type="component" value="Unassembled WGS sequence"/>
</dbReference>
<protein>
    <recommendedName>
        <fullName evidence="11">NADH dehydrogenase [ubiquinone] 1 beta subcomplex subunit 10</fullName>
    </recommendedName>
</protein>
<evidence type="ECO:0008006" key="11">
    <source>
        <dbReference type="Google" id="ProtNLM"/>
    </source>
</evidence>
<keyword evidence="7" id="KW-0496">Mitochondrion</keyword>
<organism evidence="9 10">
    <name type="scientific">Chytriomyces confervae</name>
    <dbReference type="NCBI Taxonomy" id="246404"/>
    <lineage>
        <taxon>Eukaryota</taxon>
        <taxon>Fungi</taxon>
        <taxon>Fungi incertae sedis</taxon>
        <taxon>Chytridiomycota</taxon>
        <taxon>Chytridiomycota incertae sedis</taxon>
        <taxon>Chytridiomycetes</taxon>
        <taxon>Chytridiales</taxon>
        <taxon>Chytriomycetaceae</taxon>
        <taxon>Chytriomyces</taxon>
    </lineage>
</organism>
<dbReference type="Pfam" id="PF10249">
    <property type="entry name" value="NDUFB10"/>
    <property type="match status" value="1"/>
</dbReference>
<dbReference type="InterPro" id="IPR039993">
    <property type="entry name" value="NDUFB10"/>
</dbReference>
<evidence type="ECO:0000256" key="3">
    <source>
        <dbReference type="ARBA" id="ARBA00022448"/>
    </source>
</evidence>
<accession>A0A507F780</accession>
<comment type="similarity">
    <text evidence="2">Belongs to the complex I NDUFB10 subunit family.</text>
</comment>
<evidence type="ECO:0000256" key="6">
    <source>
        <dbReference type="ARBA" id="ARBA00022982"/>
    </source>
</evidence>
<dbReference type="PANTHER" id="PTHR13094">
    <property type="entry name" value="NADH-UBIQUINONE OXIDOREDUCTASE PDSW SUBUNIT"/>
    <property type="match status" value="1"/>
</dbReference>
<evidence type="ECO:0000256" key="8">
    <source>
        <dbReference type="ARBA" id="ARBA00023136"/>
    </source>
</evidence>
<keyword evidence="8" id="KW-0472">Membrane</keyword>
<dbReference type="InterPro" id="IPR019377">
    <property type="entry name" value="NADH_UbQ_OxRdtase_su10"/>
</dbReference>
<evidence type="ECO:0000256" key="7">
    <source>
        <dbReference type="ARBA" id="ARBA00023128"/>
    </source>
</evidence>
<evidence type="ECO:0000256" key="4">
    <source>
        <dbReference type="ARBA" id="ARBA00022660"/>
    </source>
</evidence>
<dbReference type="EMBL" id="QEAP01000261">
    <property type="protein sequence ID" value="TPX71246.1"/>
    <property type="molecule type" value="Genomic_DNA"/>
</dbReference>
<dbReference type="STRING" id="246404.A0A507F780"/>